<dbReference type="Gene3D" id="3.30.70.920">
    <property type="match status" value="1"/>
</dbReference>
<dbReference type="InterPro" id="IPR036388">
    <property type="entry name" value="WH-like_DNA-bd_sf"/>
</dbReference>
<keyword evidence="3" id="KW-0804">Transcription</keyword>
<dbReference type="AlphaFoldDB" id="A0A246K143"/>
<dbReference type="InterPro" id="IPR011991">
    <property type="entry name" value="ArsR-like_HTH"/>
</dbReference>
<dbReference type="Pfam" id="PF13412">
    <property type="entry name" value="HTH_24"/>
    <property type="match status" value="1"/>
</dbReference>
<dbReference type="InterPro" id="IPR019888">
    <property type="entry name" value="Tscrpt_reg_AsnC-like"/>
</dbReference>
<dbReference type="PANTHER" id="PTHR30154">
    <property type="entry name" value="LEUCINE-RESPONSIVE REGULATORY PROTEIN"/>
    <property type="match status" value="1"/>
</dbReference>
<dbReference type="GO" id="GO:0006355">
    <property type="term" value="P:regulation of DNA-templated transcription"/>
    <property type="evidence" value="ECO:0007669"/>
    <property type="project" value="UniProtKB-ARBA"/>
</dbReference>
<feature type="domain" description="HTH asnC-type" evidence="4">
    <location>
        <begin position="4"/>
        <end position="65"/>
    </location>
</feature>
<dbReference type="PANTHER" id="PTHR30154:SF17">
    <property type="entry name" value="DNA-BINDING TRANSCRIPTIONAL ACTIVATOR DECR"/>
    <property type="match status" value="1"/>
</dbReference>
<proteinExistence type="predicted"/>
<dbReference type="InterPro" id="IPR011008">
    <property type="entry name" value="Dimeric_a/b-barrel"/>
</dbReference>
<protein>
    <submittedName>
        <fullName evidence="5">AsnC family transcriptional regulator</fullName>
    </submittedName>
</protein>
<dbReference type="EMBL" id="NISK01000001">
    <property type="protein sequence ID" value="OWQ99190.1"/>
    <property type="molecule type" value="Genomic_DNA"/>
</dbReference>
<gene>
    <name evidence="5" type="ORF">CDQ92_03215</name>
</gene>
<dbReference type="Gene3D" id="1.10.10.10">
    <property type="entry name" value="Winged helix-like DNA-binding domain superfamily/Winged helix DNA-binding domain"/>
    <property type="match status" value="1"/>
</dbReference>
<dbReference type="GO" id="GO:0043565">
    <property type="term" value="F:sequence-specific DNA binding"/>
    <property type="evidence" value="ECO:0007669"/>
    <property type="project" value="InterPro"/>
</dbReference>
<keyword evidence="6" id="KW-1185">Reference proteome</keyword>
<dbReference type="PROSITE" id="PS00519">
    <property type="entry name" value="HTH_ASNC_1"/>
    <property type="match status" value="1"/>
</dbReference>
<keyword evidence="1" id="KW-0805">Transcription regulation</keyword>
<keyword evidence="2" id="KW-0238">DNA-binding</keyword>
<dbReference type="Proteomes" id="UP000197361">
    <property type="component" value="Unassembled WGS sequence"/>
</dbReference>
<evidence type="ECO:0000256" key="3">
    <source>
        <dbReference type="ARBA" id="ARBA00023163"/>
    </source>
</evidence>
<dbReference type="InterPro" id="IPR000485">
    <property type="entry name" value="AsnC-type_HTH_dom"/>
</dbReference>
<dbReference type="OrthoDB" id="9813313at2"/>
<dbReference type="InterPro" id="IPR036390">
    <property type="entry name" value="WH_DNA-bd_sf"/>
</dbReference>
<sequence>MTDLDPFEKNIIRELQRDASLTTAELAERVGLSPSPCWRRIDRLERDGYIKGRVAVIDRRKVGLHAHIFAQVKLNAHGRANLDEFSDAIAAFPEVLGAYVLMGNMDFMLRIVAKDIDAYEAFFFEKLSKLPGVQEINSTVALSEIKSTNELPII</sequence>
<evidence type="ECO:0000256" key="1">
    <source>
        <dbReference type="ARBA" id="ARBA00023015"/>
    </source>
</evidence>
<dbReference type="InterPro" id="IPR019887">
    <property type="entry name" value="Tscrpt_reg_AsnC/Lrp_C"/>
</dbReference>
<dbReference type="SUPFAM" id="SSF54909">
    <property type="entry name" value="Dimeric alpha+beta barrel"/>
    <property type="match status" value="1"/>
</dbReference>
<organism evidence="5 6">
    <name type="scientific">Sphingopyxis bauzanensis</name>
    <dbReference type="NCBI Taxonomy" id="651663"/>
    <lineage>
        <taxon>Bacteria</taxon>
        <taxon>Pseudomonadati</taxon>
        <taxon>Pseudomonadota</taxon>
        <taxon>Alphaproteobacteria</taxon>
        <taxon>Sphingomonadales</taxon>
        <taxon>Sphingomonadaceae</taxon>
        <taxon>Sphingopyxis</taxon>
    </lineage>
</organism>
<comment type="caution">
    <text evidence="5">The sequence shown here is derived from an EMBL/GenBank/DDBJ whole genome shotgun (WGS) entry which is preliminary data.</text>
</comment>
<name>A0A246K143_9SPHN</name>
<dbReference type="Pfam" id="PF01037">
    <property type="entry name" value="AsnC_trans_reg"/>
    <property type="match status" value="1"/>
</dbReference>
<dbReference type="CDD" id="cd00090">
    <property type="entry name" value="HTH_ARSR"/>
    <property type="match status" value="1"/>
</dbReference>
<dbReference type="PRINTS" id="PR00033">
    <property type="entry name" value="HTHASNC"/>
</dbReference>
<dbReference type="PROSITE" id="PS50956">
    <property type="entry name" value="HTH_ASNC_2"/>
    <property type="match status" value="1"/>
</dbReference>
<evidence type="ECO:0000256" key="2">
    <source>
        <dbReference type="ARBA" id="ARBA00023125"/>
    </source>
</evidence>
<dbReference type="InterPro" id="IPR019885">
    <property type="entry name" value="Tscrpt_reg_HTH_AsnC-type_CS"/>
</dbReference>
<evidence type="ECO:0000259" key="4">
    <source>
        <dbReference type="PROSITE" id="PS50956"/>
    </source>
</evidence>
<dbReference type="RefSeq" id="WP_088439930.1">
    <property type="nucleotide sequence ID" value="NZ_BMMC01000004.1"/>
</dbReference>
<evidence type="ECO:0000313" key="6">
    <source>
        <dbReference type="Proteomes" id="UP000197361"/>
    </source>
</evidence>
<accession>A0A246K143</accession>
<dbReference type="GO" id="GO:0005829">
    <property type="term" value="C:cytosol"/>
    <property type="evidence" value="ECO:0007669"/>
    <property type="project" value="TreeGrafter"/>
</dbReference>
<dbReference type="GO" id="GO:0043200">
    <property type="term" value="P:response to amino acid"/>
    <property type="evidence" value="ECO:0007669"/>
    <property type="project" value="TreeGrafter"/>
</dbReference>
<reference evidence="5 6" key="1">
    <citation type="journal article" date="2010" name="Int. J. Syst. Evol. Microbiol.">
        <title>Sphingopyxis bauzanensis sp. nov., a psychrophilic bacterium isolated from soil.</title>
        <authorList>
            <person name="Zhang D.C."/>
            <person name="Liu H.C."/>
            <person name="Xin Y.H."/>
            <person name="Zhou Y.G."/>
            <person name="Schinner F."/>
            <person name="Margesin R."/>
        </authorList>
    </citation>
    <scope>NUCLEOTIDE SEQUENCE [LARGE SCALE GENOMIC DNA]</scope>
    <source>
        <strain evidence="5 6">DSM 22271</strain>
    </source>
</reference>
<dbReference type="SUPFAM" id="SSF46785">
    <property type="entry name" value="Winged helix' DNA-binding domain"/>
    <property type="match status" value="1"/>
</dbReference>
<evidence type="ECO:0000313" key="5">
    <source>
        <dbReference type="EMBL" id="OWQ99190.1"/>
    </source>
</evidence>
<dbReference type="SMART" id="SM00344">
    <property type="entry name" value="HTH_ASNC"/>
    <property type="match status" value="1"/>
</dbReference>